<evidence type="ECO:0000313" key="3">
    <source>
        <dbReference type="RGD" id="1309613"/>
    </source>
</evidence>
<evidence type="ECO:0000313" key="2">
    <source>
        <dbReference type="Proteomes" id="UP000234681"/>
    </source>
</evidence>
<keyword evidence="1" id="KW-0378">Hydrolase</keyword>
<keyword evidence="1" id="KW-0645">Protease</keyword>
<accession>A6JQG8</accession>
<dbReference type="GO" id="GO:0006508">
    <property type="term" value="P:proteolysis"/>
    <property type="evidence" value="ECO:0007669"/>
    <property type="project" value="UniProtKB-KW"/>
</dbReference>
<dbReference type="GO" id="GO:0008233">
    <property type="term" value="F:peptidase activity"/>
    <property type="evidence" value="ECO:0007669"/>
    <property type="project" value="UniProtKB-KW"/>
</dbReference>
<dbReference type="RGD" id="1309613">
    <property type="gene designation" value="Usp40"/>
</dbReference>
<gene>
    <name evidence="1 3" type="primary">Usp40</name>
    <name evidence="1" type="ORF">rCG_55549</name>
</gene>
<sequence length="25" mass="2733">MLSSTCKVSGDMSFALSRPWPCLLC</sequence>
<dbReference type="Proteomes" id="UP000234681">
    <property type="component" value="Chromosome 9"/>
</dbReference>
<dbReference type="AlphaFoldDB" id="A6JQG8"/>
<proteinExistence type="predicted"/>
<reference evidence="1 2" key="1">
    <citation type="submission" date="2005-09" db="EMBL/GenBank/DDBJ databases">
        <authorList>
            <person name="Mural R.J."/>
            <person name="Li P.W."/>
            <person name="Adams M.D."/>
            <person name="Amanatides P.G."/>
            <person name="Baden-Tillson H."/>
            <person name="Barnstead M."/>
            <person name="Chin S.H."/>
            <person name="Dew I."/>
            <person name="Evans C.A."/>
            <person name="Ferriera S."/>
            <person name="Flanigan M."/>
            <person name="Fosler C."/>
            <person name="Glodek A."/>
            <person name="Gu Z."/>
            <person name="Holt R.A."/>
            <person name="Jennings D."/>
            <person name="Kraft C.L."/>
            <person name="Lu F."/>
            <person name="Nguyen T."/>
            <person name="Nusskern D.R."/>
            <person name="Pfannkoch C.M."/>
            <person name="Sitter C."/>
            <person name="Sutton G.G."/>
            <person name="Venter J.C."/>
            <person name="Wang Z."/>
            <person name="Woodage T."/>
            <person name="Zheng X.H."/>
            <person name="Zhong F."/>
        </authorList>
    </citation>
    <scope>NUCLEOTIDE SEQUENCE [LARGE SCALE GENOMIC DNA]</scope>
    <source>
        <strain>BN</strain>
        <strain evidence="2">Sprague-Dawley</strain>
    </source>
</reference>
<dbReference type="EMBL" id="CH473997">
    <property type="protein sequence ID" value="EDL92140.1"/>
    <property type="molecule type" value="Genomic_DNA"/>
</dbReference>
<name>A6JQG8_RAT</name>
<protein>
    <submittedName>
        <fullName evidence="1">Ubiquitin specific protease 40, isoform CRA_n</fullName>
    </submittedName>
</protein>
<organism evidence="1 2">
    <name type="scientific">Rattus norvegicus</name>
    <name type="common">Rat</name>
    <dbReference type="NCBI Taxonomy" id="10116"/>
    <lineage>
        <taxon>Eukaryota</taxon>
        <taxon>Metazoa</taxon>
        <taxon>Chordata</taxon>
        <taxon>Craniata</taxon>
        <taxon>Vertebrata</taxon>
        <taxon>Euteleostomi</taxon>
        <taxon>Mammalia</taxon>
        <taxon>Eutheria</taxon>
        <taxon>Euarchontoglires</taxon>
        <taxon>Glires</taxon>
        <taxon>Rodentia</taxon>
        <taxon>Myomorpha</taxon>
        <taxon>Muroidea</taxon>
        <taxon>Muridae</taxon>
        <taxon>Murinae</taxon>
        <taxon>Rattus</taxon>
    </lineage>
</organism>
<evidence type="ECO:0000313" key="1">
    <source>
        <dbReference type="EMBL" id="EDL92140.1"/>
    </source>
</evidence>
<dbReference type="AGR" id="RGD:1309613"/>